<sequence length="64" mass="6931">MGKHKHICMYAGHKILMAGNVLTVSNDVGAAGKLVKVEINNFPLDKKAAGHDIRQLKRSDLYGG</sequence>
<evidence type="ECO:0000313" key="1">
    <source>
        <dbReference type="EMBL" id="MBW8685330.1"/>
    </source>
</evidence>
<comment type="caution">
    <text evidence="1">The sequence shown here is derived from an EMBL/GenBank/DDBJ whole genome shotgun (WGS) entry which is preliminary data.</text>
</comment>
<dbReference type="EMBL" id="JAICCF010000002">
    <property type="protein sequence ID" value="MBW8685330.1"/>
    <property type="molecule type" value="Genomic_DNA"/>
</dbReference>
<dbReference type="RefSeq" id="WP_220250578.1">
    <property type="nucleotide sequence ID" value="NZ_JAICCF010000002.1"/>
</dbReference>
<accession>A0ABS7GCC2</accession>
<name>A0ABS7GCC2_9BACT</name>
<proteinExistence type="predicted"/>
<protein>
    <submittedName>
        <fullName evidence="1">Uncharacterized protein</fullName>
    </submittedName>
</protein>
<gene>
    <name evidence="1" type="ORF">K1Y79_13415</name>
</gene>
<organism evidence="1 2">
    <name type="scientific">Chitinophaga rhizophila</name>
    <dbReference type="NCBI Taxonomy" id="2866212"/>
    <lineage>
        <taxon>Bacteria</taxon>
        <taxon>Pseudomonadati</taxon>
        <taxon>Bacteroidota</taxon>
        <taxon>Chitinophagia</taxon>
        <taxon>Chitinophagales</taxon>
        <taxon>Chitinophagaceae</taxon>
        <taxon>Chitinophaga</taxon>
    </lineage>
</organism>
<reference evidence="1 2" key="1">
    <citation type="submission" date="2021-08" db="EMBL/GenBank/DDBJ databases">
        <title>The genome sequence of Chitinophaga sp. B61.</title>
        <authorList>
            <person name="Zhang X."/>
        </authorList>
    </citation>
    <scope>NUCLEOTIDE SEQUENCE [LARGE SCALE GENOMIC DNA]</scope>
    <source>
        <strain evidence="1 2">B61</strain>
    </source>
</reference>
<keyword evidence="2" id="KW-1185">Reference proteome</keyword>
<evidence type="ECO:0000313" key="2">
    <source>
        <dbReference type="Proteomes" id="UP000812961"/>
    </source>
</evidence>
<dbReference type="Proteomes" id="UP000812961">
    <property type="component" value="Unassembled WGS sequence"/>
</dbReference>